<feature type="compositionally biased region" description="Pro residues" evidence="1">
    <location>
        <begin position="300"/>
        <end position="317"/>
    </location>
</feature>
<dbReference type="AlphaFoldDB" id="A0AAD5VHN6"/>
<feature type="region of interest" description="Disordered" evidence="1">
    <location>
        <begin position="196"/>
        <end position="346"/>
    </location>
</feature>
<evidence type="ECO:0000313" key="2">
    <source>
        <dbReference type="EMBL" id="KAJ3551966.1"/>
    </source>
</evidence>
<accession>A0AAD5VHN6</accession>
<name>A0AAD5VHN6_9AGAR</name>
<evidence type="ECO:0000256" key="1">
    <source>
        <dbReference type="SAM" id="MobiDB-lite"/>
    </source>
</evidence>
<sequence>MIGGVIHAEIGETLTVETVDPLTAGATMTDFEDGMTRVSADLGLLHLVGQDHHLATGVHAHRHLVGTLQAAGQGHEHAHRPADEAIHLRIHVQELLLEVEPHLLGHHRLNDSNSVTTLYQTAHGHPEPALGPVPPPPSAKEKNIPPASPILTSRPLSPKRPEIAPPRQPTPAPSTEAIAVGVEEKPIIKMEESISTIPSPKDHPMQPIPNHPIQPEPRDTPVRVEIKKEERMPPTQPRADLAARQSSSTPKPDMKAEPRGRSHSPPKGPRAFQWRKTSKSPPKGPRNVGAPALAMATTPALPPGPSPAPAPIPPPAPTTTSAPIPNLIAAPVYPTGPRADRRPKDQNTNQIRLQSLEKSLIPPPTTELWQGRDPPMPDTSLVRLEAEVRLKRAARLNVSKEMDRLNSQCLRALHDVEMASIDLRAAEGRRKIADAQLEKARQGALGIDYNPPEATPE</sequence>
<feature type="region of interest" description="Disordered" evidence="1">
    <location>
        <begin position="121"/>
        <end position="177"/>
    </location>
</feature>
<reference evidence="2" key="1">
    <citation type="submission" date="2022-07" db="EMBL/GenBank/DDBJ databases">
        <title>Genome Sequence of Leucocoprinus birnbaumii.</title>
        <authorList>
            <person name="Buettner E."/>
        </authorList>
    </citation>
    <scope>NUCLEOTIDE SEQUENCE</scope>
    <source>
        <strain evidence="2">VT141</strain>
    </source>
</reference>
<proteinExistence type="predicted"/>
<feature type="compositionally biased region" description="Pro residues" evidence="1">
    <location>
        <begin position="206"/>
        <end position="215"/>
    </location>
</feature>
<feature type="compositionally biased region" description="Pro residues" evidence="1">
    <location>
        <begin position="129"/>
        <end position="138"/>
    </location>
</feature>
<gene>
    <name evidence="2" type="ORF">NP233_g12981</name>
</gene>
<feature type="compositionally biased region" description="Pro residues" evidence="1">
    <location>
        <begin position="163"/>
        <end position="172"/>
    </location>
</feature>
<organism evidence="2 3">
    <name type="scientific">Leucocoprinus birnbaumii</name>
    <dbReference type="NCBI Taxonomy" id="56174"/>
    <lineage>
        <taxon>Eukaryota</taxon>
        <taxon>Fungi</taxon>
        <taxon>Dikarya</taxon>
        <taxon>Basidiomycota</taxon>
        <taxon>Agaricomycotina</taxon>
        <taxon>Agaricomycetes</taxon>
        <taxon>Agaricomycetidae</taxon>
        <taxon>Agaricales</taxon>
        <taxon>Agaricineae</taxon>
        <taxon>Agaricaceae</taxon>
        <taxon>Leucocoprinus</taxon>
    </lineage>
</organism>
<evidence type="ECO:0000313" key="3">
    <source>
        <dbReference type="Proteomes" id="UP001213000"/>
    </source>
</evidence>
<keyword evidence="3" id="KW-1185">Reference proteome</keyword>
<comment type="caution">
    <text evidence="2">The sequence shown here is derived from an EMBL/GenBank/DDBJ whole genome shotgun (WGS) entry which is preliminary data.</text>
</comment>
<protein>
    <submittedName>
        <fullName evidence="2">Uncharacterized protein</fullName>
    </submittedName>
</protein>
<dbReference type="Proteomes" id="UP001213000">
    <property type="component" value="Unassembled WGS sequence"/>
</dbReference>
<feature type="compositionally biased region" description="Low complexity" evidence="1">
    <location>
        <begin position="289"/>
        <end position="299"/>
    </location>
</feature>
<feature type="compositionally biased region" description="Basic and acidic residues" evidence="1">
    <location>
        <begin position="216"/>
        <end position="232"/>
    </location>
</feature>
<dbReference type="EMBL" id="JANIEX010002123">
    <property type="protein sequence ID" value="KAJ3551966.1"/>
    <property type="molecule type" value="Genomic_DNA"/>
</dbReference>